<dbReference type="RefSeq" id="WP_192539607.1">
    <property type="nucleotide sequence ID" value="NZ_RRZB01000065.1"/>
</dbReference>
<evidence type="ECO:0000256" key="4">
    <source>
        <dbReference type="ARBA" id="ARBA00031367"/>
    </source>
</evidence>
<protein>
    <recommendedName>
        <fullName evidence="3">UDP-glucose 4-epimerase</fullName>
    </recommendedName>
    <alternativeName>
        <fullName evidence="5">Galactowaldenase</fullName>
    </alternativeName>
    <alternativeName>
        <fullName evidence="4">UDP-galactose 4-epimerase</fullName>
    </alternativeName>
</protein>
<dbReference type="PANTHER" id="PTHR43725">
    <property type="entry name" value="UDP-GLUCOSE 4-EPIMERASE"/>
    <property type="match status" value="1"/>
</dbReference>
<dbReference type="SUPFAM" id="SSF51735">
    <property type="entry name" value="NAD(P)-binding Rossmann-fold domains"/>
    <property type="match status" value="1"/>
</dbReference>
<evidence type="ECO:0000259" key="6">
    <source>
        <dbReference type="Pfam" id="PF01370"/>
    </source>
</evidence>
<dbReference type="InterPro" id="IPR036291">
    <property type="entry name" value="NAD(P)-bd_dom_sf"/>
</dbReference>
<evidence type="ECO:0000256" key="2">
    <source>
        <dbReference type="ARBA" id="ARBA00007637"/>
    </source>
</evidence>
<evidence type="ECO:0000313" key="8">
    <source>
        <dbReference type="Proteomes" id="UP001645038"/>
    </source>
</evidence>
<dbReference type="Proteomes" id="UP001645038">
    <property type="component" value="Unassembled WGS sequence"/>
</dbReference>
<comment type="pathway">
    <text evidence="1">Carbohydrate metabolism; galactose metabolism.</text>
</comment>
<dbReference type="Gene3D" id="3.40.50.720">
    <property type="entry name" value="NAD(P)-binding Rossmann-like Domain"/>
    <property type="match status" value="1"/>
</dbReference>
<proteinExistence type="inferred from homology"/>
<gene>
    <name evidence="7" type="ORF">EI547_17195</name>
</gene>
<dbReference type="EMBL" id="RRZB01000065">
    <property type="protein sequence ID" value="MBE0465171.1"/>
    <property type="molecule type" value="Genomic_DNA"/>
</dbReference>
<reference evidence="7 8" key="1">
    <citation type="submission" date="2020-07" db="EMBL/GenBank/DDBJ databases">
        <title>Halophilic bacteria isolated from french cheeses.</title>
        <authorList>
            <person name="Kothe C.I."/>
            <person name="Farah-Kraiem B."/>
            <person name="Renault P."/>
            <person name="Dridi B."/>
        </authorList>
    </citation>
    <scope>NUCLEOTIDE SEQUENCE [LARGE SCALE GENOMIC DNA]</scope>
    <source>
        <strain evidence="7 8">FME20</strain>
    </source>
</reference>
<sequence length="319" mass="35525">MSVLITGGLGHVGSWVAYLLAKQGKQVVICDTAANRFDSLGLDYLEEVRDLLTLESVDILDYHNIFEIFLRHRDELEGVIHGVSVIAGPYFQEHPFKHLSINTMGTLNVYETCRILGINKVVNMSSGAVYGDAPGPQHEDTPYKATDLYGASKISGELYGLQYSDTFGMDIRNARLFFVYGPGKRPSHMHKVYQGLFGPLEGLTDIQAPNGSEQSMDWTHVLDTATGIVKLFEKPQVTNRNFNISSGVPVDHLRIVDEVADITGKNSNVQLGPGPFVVRGAPLDISRAREELGFEPRFTNIRDGLLDYWQWLQNANRLQ</sequence>
<dbReference type="PANTHER" id="PTHR43725:SF53">
    <property type="entry name" value="UDP-ARABINOSE 4-EPIMERASE 1"/>
    <property type="match status" value="1"/>
</dbReference>
<comment type="caution">
    <text evidence="7">The sequence shown here is derived from an EMBL/GenBank/DDBJ whole genome shotgun (WGS) entry which is preliminary data.</text>
</comment>
<keyword evidence="8" id="KW-1185">Reference proteome</keyword>
<evidence type="ECO:0000313" key="7">
    <source>
        <dbReference type="EMBL" id="MBE0465171.1"/>
    </source>
</evidence>
<comment type="similarity">
    <text evidence="2">Belongs to the NAD(P)-dependent epimerase/dehydratase family.</text>
</comment>
<evidence type="ECO:0000256" key="3">
    <source>
        <dbReference type="ARBA" id="ARBA00018569"/>
    </source>
</evidence>
<evidence type="ECO:0000256" key="1">
    <source>
        <dbReference type="ARBA" id="ARBA00004947"/>
    </source>
</evidence>
<organism evidence="7 8">
    <name type="scientific">Halomonas colorata</name>
    <dbReference type="NCBI Taxonomy" id="2742615"/>
    <lineage>
        <taxon>Bacteria</taxon>
        <taxon>Pseudomonadati</taxon>
        <taxon>Pseudomonadota</taxon>
        <taxon>Gammaproteobacteria</taxon>
        <taxon>Oceanospirillales</taxon>
        <taxon>Halomonadaceae</taxon>
        <taxon>Halomonas</taxon>
    </lineage>
</organism>
<name>A0ABR9G2R2_9GAMM</name>
<dbReference type="Pfam" id="PF01370">
    <property type="entry name" value="Epimerase"/>
    <property type="match status" value="1"/>
</dbReference>
<accession>A0ABR9G2R2</accession>
<evidence type="ECO:0000256" key="5">
    <source>
        <dbReference type="ARBA" id="ARBA00033067"/>
    </source>
</evidence>
<feature type="domain" description="NAD-dependent epimerase/dehydratase" evidence="6">
    <location>
        <begin position="3"/>
        <end position="244"/>
    </location>
</feature>
<dbReference type="InterPro" id="IPR001509">
    <property type="entry name" value="Epimerase_deHydtase"/>
</dbReference>